<feature type="region of interest" description="Disordered" evidence="6">
    <location>
        <begin position="1"/>
        <end position="29"/>
    </location>
</feature>
<dbReference type="Proteomes" id="UP001154312">
    <property type="component" value="Unassembled WGS sequence"/>
</dbReference>
<keyword evidence="3 4" id="KW-0975">Bacterial flagellum</keyword>
<dbReference type="GO" id="GO:0009425">
    <property type="term" value="C:bacterial-type flagellum basal body"/>
    <property type="evidence" value="ECO:0007669"/>
    <property type="project" value="UniProtKB-SubCell"/>
</dbReference>
<evidence type="ECO:0000256" key="6">
    <source>
        <dbReference type="SAM" id="MobiDB-lite"/>
    </source>
</evidence>
<gene>
    <name evidence="4 7" type="primary">fliE</name>
    <name evidence="7" type="ORF">L7E55_13195</name>
</gene>
<dbReference type="HAMAP" id="MF_00724">
    <property type="entry name" value="FliE"/>
    <property type="match status" value="1"/>
</dbReference>
<accession>A0A9X4JWK3</accession>
<proteinExistence type="inferred from homology"/>
<comment type="subcellular location">
    <subcellularLocation>
        <location evidence="1 4">Bacterial flagellum basal body</location>
    </subcellularLocation>
</comment>
<comment type="similarity">
    <text evidence="2 4">Belongs to the FliE family.</text>
</comment>
<keyword evidence="7" id="KW-0966">Cell projection</keyword>
<dbReference type="PANTHER" id="PTHR34653">
    <property type="match status" value="1"/>
</dbReference>
<dbReference type="AlphaFoldDB" id="A0A9X4JWK3"/>
<evidence type="ECO:0000256" key="1">
    <source>
        <dbReference type="ARBA" id="ARBA00004117"/>
    </source>
</evidence>
<keyword evidence="8" id="KW-1185">Reference proteome</keyword>
<reference evidence="7" key="1">
    <citation type="submission" date="2022-02" db="EMBL/GenBank/DDBJ databases">
        <authorList>
            <person name="Leng L."/>
        </authorList>
    </citation>
    <scope>NUCLEOTIDE SEQUENCE</scope>
    <source>
        <strain evidence="7">JI</strain>
    </source>
</reference>
<dbReference type="Pfam" id="PF02049">
    <property type="entry name" value="FliE"/>
    <property type="match status" value="1"/>
</dbReference>
<evidence type="ECO:0000313" key="7">
    <source>
        <dbReference type="EMBL" id="MDF9409298.1"/>
    </source>
</evidence>
<dbReference type="EMBL" id="JAKOAV010000028">
    <property type="protein sequence ID" value="MDF9409298.1"/>
    <property type="molecule type" value="Genomic_DNA"/>
</dbReference>
<dbReference type="NCBIfam" id="TIGR00205">
    <property type="entry name" value="fliE"/>
    <property type="match status" value="1"/>
</dbReference>
<dbReference type="GO" id="GO:0003774">
    <property type="term" value="F:cytoskeletal motor activity"/>
    <property type="evidence" value="ECO:0007669"/>
    <property type="project" value="InterPro"/>
</dbReference>
<comment type="caution">
    <text evidence="7">The sequence shown here is derived from an EMBL/GenBank/DDBJ whole genome shotgun (WGS) entry which is preliminary data.</text>
</comment>
<evidence type="ECO:0000256" key="5">
    <source>
        <dbReference type="NCBIfam" id="TIGR00205"/>
    </source>
</evidence>
<dbReference type="PRINTS" id="PR01006">
    <property type="entry name" value="FLGHOOKFLIE"/>
</dbReference>
<evidence type="ECO:0000256" key="4">
    <source>
        <dbReference type="HAMAP-Rule" id="MF_00724"/>
    </source>
</evidence>
<keyword evidence="7" id="KW-0969">Cilium</keyword>
<keyword evidence="7" id="KW-0282">Flagellum</keyword>
<evidence type="ECO:0000256" key="2">
    <source>
        <dbReference type="ARBA" id="ARBA00009272"/>
    </source>
</evidence>
<dbReference type="RefSeq" id="WP_277444755.1">
    <property type="nucleotide sequence ID" value="NZ_JAKOAV010000028.1"/>
</dbReference>
<protein>
    <recommendedName>
        <fullName evidence="4 5">Flagellar hook-basal body complex protein FliE</fullName>
    </recommendedName>
</protein>
<name>A0A9X4JWK3_9FIRM</name>
<dbReference type="PANTHER" id="PTHR34653:SF1">
    <property type="entry name" value="FLAGELLAR HOOK-BASAL BODY COMPLEX PROTEIN FLIE"/>
    <property type="match status" value="1"/>
</dbReference>
<dbReference type="InterPro" id="IPR001624">
    <property type="entry name" value="FliE"/>
</dbReference>
<dbReference type="GO" id="GO:0071973">
    <property type="term" value="P:bacterial-type flagellum-dependent cell motility"/>
    <property type="evidence" value="ECO:0007669"/>
    <property type="project" value="InterPro"/>
</dbReference>
<evidence type="ECO:0000256" key="3">
    <source>
        <dbReference type="ARBA" id="ARBA00023143"/>
    </source>
</evidence>
<organism evidence="7 8">
    <name type="scientific">Pelotomaculum isophthalicicum JI</name>
    <dbReference type="NCBI Taxonomy" id="947010"/>
    <lineage>
        <taxon>Bacteria</taxon>
        <taxon>Bacillati</taxon>
        <taxon>Bacillota</taxon>
        <taxon>Clostridia</taxon>
        <taxon>Eubacteriales</taxon>
        <taxon>Desulfotomaculaceae</taxon>
        <taxon>Pelotomaculum</taxon>
    </lineage>
</organism>
<dbReference type="GO" id="GO:0005198">
    <property type="term" value="F:structural molecule activity"/>
    <property type="evidence" value="ECO:0007669"/>
    <property type="project" value="UniProtKB-UniRule"/>
</dbReference>
<evidence type="ECO:0000313" key="8">
    <source>
        <dbReference type="Proteomes" id="UP001154312"/>
    </source>
</evidence>
<sequence>MQVSPVGLALPVQPAGPGNKQESGGSSFADMLNDSLKKLNDSKVNADNLTLKFLTGEIQDFHQVAIAMQEASLTMQLAVEVRNKVIEAYQEVSRMQV</sequence>